<comment type="caution">
    <text evidence="1">The sequence shown here is derived from an EMBL/GenBank/DDBJ whole genome shotgun (WGS) entry which is preliminary data.</text>
</comment>
<sequence>MTDKYTFLILQNEQEYKNYFVHNYCQGPLVTVHGLSVRFSASTFDHAFYESSDRNGAKDIFSRSRAERIGWIAHALQDPKADWFCGWDNKKRRYDSSRGVCVVRGDFVTVIKVLNNQKAKFVTCYRADNSISKIRRSPIWTPPEK</sequence>
<organism evidence="1 2">
    <name type="scientific">Corynebacterium diphtheriae bv. mitis</name>
    <dbReference type="NCBI Taxonomy" id="1806053"/>
    <lineage>
        <taxon>Bacteria</taxon>
        <taxon>Bacillati</taxon>
        <taxon>Actinomycetota</taxon>
        <taxon>Actinomycetes</taxon>
        <taxon>Mycobacteriales</taxon>
        <taxon>Corynebacteriaceae</taxon>
        <taxon>Corynebacterium</taxon>
    </lineage>
</organism>
<dbReference type="AlphaFoldDB" id="A0A854NJ07"/>
<reference evidence="2" key="1">
    <citation type="submission" date="2016-02" db="EMBL/GenBank/DDBJ databases">
        <title>Genomic analyses of a collection of pathogenic Corynebacterium diphtheriae.</title>
        <authorList>
            <person name="Sangal V."/>
            <person name="Titov L."/>
        </authorList>
    </citation>
    <scope>NUCLEOTIDE SEQUENCE [LARGE SCALE GENOMIC DNA]</scope>
    <source>
        <strain evidence="2">1438</strain>
    </source>
</reference>
<gene>
    <name evidence="1" type="ORF">AY602_00945</name>
</gene>
<evidence type="ECO:0000313" key="1">
    <source>
        <dbReference type="EMBL" id="OWM35616.1"/>
    </source>
</evidence>
<accession>A0A854NJ07</accession>
<evidence type="ECO:0000313" key="2">
    <source>
        <dbReference type="Proteomes" id="UP000197692"/>
    </source>
</evidence>
<name>A0A854NJ07_CORDP</name>
<protein>
    <submittedName>
        <fullName evidence="1">Uncharacterized protein</fullName>
    </submittedName>
</protein>
<dbReference type="EMBL" id="LSZF01000012">
    <property type="protein sequence ID" value="OWM35616.1"/>
    <property type="molecule type" value="Genomic_DNA"/>
</dbReference>
<dbReference type="Proteomes" id="UP000197692">
    <property type="component" value="Unassembled WGS sequence"/>
</dbReference>
<proteinExistence type="predicted"/>